<keyword evidence="3" id="KW-1185">Reference proteome</keyword>
<protein>
    <recommendedName>
        <fullName evidence="1">Reverse transcriptase zinc-binding domain-containing protein</fullName>
    </recommendedName>
</protein>
<proteinExistence type="predicted"/>
<dbReference type="Proteomes" id="UP001408789">
    <property type="component" value="Unassembled WGS sequence"/>
</dbReference>
<feature type="domain" description="Reverse transcriptase zinc-binding" evidence="1">
    <location>
        <begin position="478"/>
        <end position="547"/>
    </location>
</feature>
<evidence type="ECO:0000313" key="2">
    <source>
        <dbReference type="EMBL" id="KAK9073992.1"/>
    </source>
</evidence>
<evidence type="ECO:0000259" key="1">
    <source>
        <dbReference type="Pfam" id="PF13966"/>
    </source>
</evidence>
<name>A0AAP0H6Y0_9ASTR</name>
<dbReference type="SUPFAM" id="SSF56672">
    <property type="entry name" value="DNA/RNA polymerases"/>
    <property type="match status" value="1"/>
</dbReference>
<gene>
    <name evidence="2" type="ORF">SSX86_006587</name>
</gene>
<comment type="caution">
    <text evidence="2">The sequence shown here is derived from an EMBL/GenBank/DDBJ whole genome shotgun (WGS) entry which is preliminary data.</text>
</comment>
<dbReference type="PANTHER" id="PTHR33116:SF79">
    <property type="entry name" value="REVERSE TRANSCRIPTASE DOMAIN, ZINC FINGER, CCHC-TYPE-RELATED"/>
    <property type="match status" value="1"/>
</dbReference>
<dbReference type="Pfam" id="PF13966">
    <property type="entry name" value="zf-RVT"/>
    <property type="match status" value="1"/>
</dbReference>
<dbReference type="CDD" id="cd01650">
    <property type="entry name" value="RT_nLTR_like"/>
    <property type="match status" value="1"/>
</dbReference>
<dbReference type="InterPro" id="IPR026960">
    <property type="entry name" value="RVT-Znf"/>
</dbReference>
<dbReference type="EMBL" id="JBCNJP010000008">
    <property type="protein sequence ID" value="KAK9073992.1"/>
    <property type="molecule type" value="Genomic_DNA"/>
</dbReference>
<accession>A0AAP0H6Y0</accession>
<evidence type="ECO:0000313" key="3">
    <source>
        <dbReference type="Proteomes" id="UP001408789"/>
    </source>
</evidence>
<sequence>MEEVKMAIWDCDINKAPGPDGFNSKFLKTHWDKNGPLMMEVLHEFHETGQISLGCNASFIALIPKKENPLLLTQFRPITLVGSIYKTISKVLANRLKSVLNSVISETQSAYVNGRSILDGVLILNETMCFPEKWRLWIMGCLASSHSSVLVNGSPTDEFQHFRGVRQGDPLSPFLFILGMEALHIASQNANRCFHLSSGLQINFDKSKVFGIGLETLLTEQIANALGCQIGKLPFTYLGLPIGANMGLVRNWVPVIDKVKSRLNRWKALNLSQGAWIAWDRILAPKECGGLGIGGFKAANLALLSRWGWKFKADSSTLWCQVIKAIHSSPRKHEAFPLRKTISGYWKPILTTILKLPEDGVNFVELANGVVGTGTTIKFWQDSWLNIGALKDLYPALYIMERNKSCSVAERFQMQNGSRTLSWRWNKVTLSLPETALVDQLTHRISQYNFNEGPDKWIWFGSKNRKYSTSSVRKIIESNLASYEYKHKWFNWVPKKANIFTWKAALEKIPVKMELRKRSIEILNSQCSWCNTQDESVSHALLQCCYTLTRFPPLTIRTASACRTRSKHSTSLPSL</sequence>
<dbReference type="InterPro" id="IPR043502">
    <property type="entry name" value="DNA/RNA_pol_sf"/>
</dbReference>
<dbReference type="PANTHER" id="PTHR33116">
    <property type="entry name" value="REVERSE TRANSCRIPTASE ZINC-BINDING DOMAIN-CONTAINING PROTEIN-RELATED-RELATED"/>
    <property type="match status" value="1"/>
</dbReference>
<reference evidence="2 3" key="1">
    <citation type="submission" date="2024-04" db="EMBL/GenBank/DDBJ databases">
        <title>The reference genome of an endangered Asteraceae, Deinandra increscens subsp. villosa, native to the Central Coast of California.</title>
        <authorList>
            <person name="Guilliams M."/>
            <person name="Hasenstab-Lehman K."/>
            <person name="Meyer R."/>
            <person name="Mcevoy S."/>
        </authorList>
    </citation>
    <scope>NUCLEOTIDE SEQUENCE [LARGE SCALE GENOMIC DNA]</scope>
    <source>
        <tissue evidence="2">Leaf</tissue>
    </source>
</reference>
<organism evidence="2 3">
    <name type="scientific">Deinandra increscens subsp. villosa</name>
    <dbReference type="NCBI Taxonomy" id="3103831"/>
    <lineage>
        <taxon>Eukaryota</taxon>
        <taxon>Viridiplantae</taxon>
        <taxon>Streptophyta</taxon>
        <taxon>Embryophyta</taxon>
        <taxon>Tracheophyta</taxon>
        <taxon>Spermatophyta</taxon>
        <taxon>Magnoliopsida</taxon>
        <taxon>eudicotyledons</taxon>
        <taxon>Gunneridae</taxon>
        <taxon>Pentapetalae</taxon>
        <taxon>asterids</taxon>
        <taxon>campanulids</taxon>
        <taxon>Asterales</taxon>
        <taxon>Asteraceae</taxon>
        <taxon>Asteroideae</taxon>
        <taxon>Heliantheae alliance</taxon>
        <taxon>Madieae</taxon>
        <taxon>Madiinae</taxon>
        <taxon>Deinandra</taxon>
    </lineage>
</organism>
<dbReference type="AlphaFoldDB" id="A0AAP0H6Y0"/>